<proteinExistence type="predicted"/>
<feature type="region of interest" description="Disordered" evidence="1">
    <location>
        <begin position="1"/>
        <end position="23"/>
    </location>
</feature>
<keyword evidence="4" id="KW-1185">Reference proteome</keyword>
<keyword evidence="2" id="KW-0812">Transmembrane</keyword>
<protein>
    <submittedName>
        <fullName evidence="3">Uncharacterized protein</fullName>
    </submittedName>
</protein>
<sequence>MSAQYLPLTSEPLPDTADPPSSELDDEVYQWLAKSPDADAPGIVDSIRDVSPRFHWIKKTKAFLMFKLTFLYGSLASELWSAPGPADPWSLVRPVTHALIWSYIPAGASSRSVWAPLIQTTLHHPRPPTGDSLAYINAPSIKRIASPIDPLLRAMQGLMLVTYLPVNIMFIDRKNRAEKYYWVYLSISLITGLVALVDTYAEFAFDHTFSWSWDYFFAHRERSLFVASLVFLTDLCAMGILTRRGPRSVTVQETDQTSVRQSPEYSASLYSDLSFSWLNSIIRAGYTRVLVFADLWRLPNDMIAYTAWTSYRRDARPGRSLFANLLVNLRRIALSQLLLSGFRHAIRFGGIFFMNRIL</sequence>
<feature type="transmembrane region" description="Helical" evidence="2">
    <location>
        <begin position="151"/>
        <end position="170"/>
    </location>
</feature>
<reference evidence="4" key="1">
    <citation type="journal article" date="2018" name="Nat. Microbiol.">
        <title>Leveraging single-cell genomics to expand the fungal tree of life.</title>
        <authorList>
            <person name="Ahrendt S.R."/>
            <person name="Quandt C.A."/>
            <person name="Ciobanu D."/>
            <person name="Clum A."/>
            <person name="Salamov A."/>
            <person name="Andreopoulos B."/>
            <person name="Cheng J.F."/>
            <person name="Woyke T."/>
            <person name="Pelin A."/>
            <person name="Henrissat B."/>
            <person name="Reynolds N.K."/>
            <person name="Benny G.L."/>
            <person name="Smith M.E."/>
            <person name="James T.Y."/>
            <person name="Grigoriev I.V."/>
        </authorList>
    </citation>
    <scope>NUCLEOTIDE SEQUENCE [LARGE SCALE GENOMIC DNA]</scope>
    <source>
        <strain evidence="4">RSA 468</strain>
    </source>
</reference>
<feature type="transmembrane region" description="Helical" evidence="2">
    <location>
        <begin position="182"/>
        <end position="203"/>
    </location>
</feature>
<gene>
    <name evidence="3" type="ORF">BJ085DRAFT_33316</name>
</gene>
<dbReference type="AlphaFoldDB" id="A0A4P9ZMB8"/>
<evidence type="ECO:0000313" key="3">
    <source>
        <dbReference type="EMBL" id="RKP34506.1"/>
    </source>
</evidence>
<evidence type="ECO:0000313" key="4">
    <source>
        <dbReference type="Proteomes" id="UP000268162"/>
    </source>
</evidence>
<feature type="transmembrane region" description="Helical" evidence="2">
    <location>
        <begin position="223"/>
        <end position="241"/>
    </location>
</feature>
<dbReference type="Proteomes" id="UP000268162">
    <property type="component" value="Unassembled WGS sequence"/>
</dbReference>
<dbReference type="STRING" id="215637.A0A4P9ZMB8"/>
<evidence type="ECO:0000256" key="1">
    <source>
        <dbReference type="SAM" id="MobiDB-lite"/>
    </source>
</evidence>
<feature type="non-terminal residue" evidence="3">
    <location>
        <position position="358"/>
    </location>
</feature>
<evidence type="ECO:0000256" key="2">
    <source>
        <dbReference type="SAM" id="Phobius"/>
    </source>
</evidence>
<keyword evidence="2" id="KW-0472">Membrane</keyword>
<name>A0A4P9ZMB8_9FUNG</name>
<keyword evidence="2" id="KW-1133">Transmembrane helix</keyword>
<dbReference type="EMBL" id="ML003175">
    <property type="protein sequence ID" value="RKP34506.1"/>
    <property type="molecule type" value="Genomic_DNA"/>
</dbReference>
<accession>A0A4P9ZMB8</accession>
<organism evidence="3 4">
    <name type="scientific">Dimargaris cristalligena</name>
    <dbReference type="NCBI Taxonomy" id="215637"/>
    <lineage>
        <taxon>Eukaryota</taxon>
        <taxon>Fungi</taxon>
        <taxon>Fungi incertae sedis</taxon>
        <taxon>Zoopagomycota</taxon>
        <taxon>Kickxellomycotina</taxon>
        <taxon>Dimargaritomycetes</taxon>
        <taxon>Dimargaritales</taxon>
        <taxon>Dimargaritaceae</taxon>
        <taxon>Dimargaris</taxon>
    </lineage>
</organism>